<keyword evidence="4" id="KW-0378">Hydrolase</keyword>
<dbReference type="Gene3D" id="1.50.10.10">
    <property type="match status" value="1"/>
</dbReference>
<sequence length="656" mass="73178">MTTVEERTQAAKTATGTKPKNEPKIKRAGVHADTGPQSAAAPSPFPPIEDYAFLSNCHTGALVAPDGSVDWMCVPRFDSPSIFGSLLDRGAGNFRFGPYGIHHPVARQYEPGSHVLTTTWRTPTGWLLVRDALTIYPRHEEDKSTPHTRPPVDEDADHLLVRTAVCISGRVEVELICEPVLNYGREPATWQLVGDNLKVAEADGTGFRMRLGSDMKLGVEGDRVRGRHVLEEGQGTFCALSWREDGYTPPDYAEATARLDATGHFWRAWLANSRIPDHRWREMLQRSALTVKGLTYMPTGATVAALTTSLPETPGGERNWDYRYTWIRDTTFTLQALHWLNMDWEADEFMQFVADLEPADDGSLQIMYGIDGRRELPESFLDHLTGYAGAAPVRVGNAAYNQKQNDVYGAVLDSILMHTRRSQRLPRRLWPIVQSQAECASKVWRNPDQGIWEARGDPKHYVSSKLMCWVALDRAAQLADVRGDPKLAAQWHETAEEIRADILSRGVSDKGVLRQHYDTDALDASTLLAAMFNFLPPSDERLRATVEAISEDLTEAGFVLRYRTDETDDGMSGKEGTFLICSFWLVSGLATIGETQRARDLMEKLLRIASPLGLYAEEFDTETGRHLGNFPQAFSHLALIEAAGRIILSEIVQEIS</sequence>
<evidence type="ECO:0000313" key="4">
    <source>
        <dbReference type="EMBL" id="MFC4136143.1"/>
    </source>
</evidence>
<feature type="region of interest" description="Disordered" evidence="1">
    <location>
        <begin position="1"/>
        <end position="43"/>
    </location>
</feature>
<dbReference type="Proteomes" id="UP001595816">
    <property type="component" value="Unassembled WGS sequence"/>
</dbReference>
<comment type="caution">
    <text evidence="4">The sequence shown here is derived from an EMBL/GenBank/DDBJ whole genome shotgun (WGS) entry which is preliminary data.</text>
</comment>
<dbReference type="InterPro" id="IPR045582">
    <property type="entry name" value="Trehalase-like_N"/>
</dbReference>
<dbReference type="EMBL" id="JBHSAY010000029">
    <property type="protein sequence ID" value="MFC4136143.1"/>
    <property type="molecule type" value="Genomic_DNA"/>
</dbReference>
<proteinExistence type="predicted"/>
<dbReference type="Pfam" id="PF00723">
    <property type="entry name" value="Glyco_hydro_15"/>
    <property type="match status" value="1"/>
</dbReference>
<evidence type="ECO:0000259" key="2">
    <source>
        <dbReference type="Pfam" id="PF00723"/>
    </source>
</evidence>
<dbReference type="PANTHER" id="PTHR31616:SF10">
    <property type="entry name" value="TREHALASE"/>
    <property type="match status" value="1"/>
</dbReference>
<reference evidence="5" key="1">
    <citation type="journal article" date="2019" name="Int. J. Syst. Evol. Microbiol.">
        <title>The Global Catalogue of Microorganisms (GCM) 10K type strain sequencing project: providing services to taxonomists for standard genome sequencing and annotation.</title>
        <authorList>
            <consortium name="The Broad Institute Genomics Platform"/>
            <consortium name="The Broad Institute Genome Sequencing Center for Infectious Disease"/>
            <person name="Wu L."/>
            <person name="Ma J."/>
        </authorList>
    </citation>
    <scope>NUCLEOTIDE SEQUENCE [LARGE SCALE GENOMIC DNA]</scope>
    <source>
        <strain evidence="5">CGMCC 4.7289</strain>
    </source>
</reference>
<protein>
    <submittedName>
        <fullName evidence="4">Glycoside hydrolase family 15 protein</fullName>
    </submittedName>
</protein>
<dbReference type="GO" id="GO:0016787">
    <property type="term" value="F:hydrolase activity"/>
    <property type="evidence" value="ECO:0007669"/>
    <property type="project" value="UniProtKB-KW"/>
</dbReference>
<gene>
    <name evidence="4" type="ORF">ACFOZ4_36515</name>
</gene>
<keyword evidence="5" id="KW-1185">Reference proteome</keyword>
<organism evidence="4 5">
    <name type="scientific">Hamadaea flava</name>
    <dbReference type="NCBI Taxonomy" id="1742688"/>
    <lineage>
        <taxon>Bacteria</taxon>
        <taxon>Bacillati</taxon>
        <taxon>Actinomycetota</taxon>
        <taxon>Actinomycetes</taxon>
        <taxon>Micromonosporales</taxon>
        <taxon>Micromonosporaceae</taxon>
        <taxon>Hamadaea</taxon>
    </lineage>
</organism>
<dbReference type="PANTHER" id="PTHR31616">
    <property type="entry name" value="TREHALASE"/>
    <property type="match status" value="1"/>
</dbReference>
<dbReference type="InterPro" id="IPR011613">
    <property type="entry name" value="GH15-like"/>
</dbReference>
<dbReference type="Pfam" id="PF19291">
    <property type="entry name" value="TREH_N"/>
    <property type="match status" value="1"/>
</dbReference>
<name>A0ABV8M0Q1_9ACTN</name>
<dbReference type="InterPro" id="IPR012341">
    <property type="entry name" value="6hp_glycosidase-like_sf"/>
</dbReference>
<evidence type="ECO:0000259" key="3">
    <source>
        <dbReference type="Pfam" id="PF19291"/>
    </source>
</evidence>
<dbReference type="SUPFAM" id="SSF48208">
    <property type="entry name" value="Six-hairpin glycosidases"/>
    <property type="match status" value="1"/>
</dbReference>
<dbReference type="RefSeq" id="WP_253751512.1">
    <property type="nucleotide sequence ID" value="NZ_JAMZDZ010000001.1"/>
</dbReference>
<evidence type="ECO:0000313" key="5">
    <source>
        <dbReference type="Proteomes" id="UP001595816"/>
    </source>
</evidence>
<evidence type="ECO:0000256" key="1">
    <source>
        <dbReference type="SAM" id="MobiDB-lite"/>
    </source>
</evidence>
<dbReference type="InterPro" id="IPR008928">
    <property type="entry name" value="6-hairpin_glycosidase_sf"/>
</dbReference>
<feature type="domain" description="Trehalase-like N-terminal" evidence="3">
    <location>
        <begin position="46"/>
        <end position="133"/>
    </location>
</feature>
<feature type="domain" description="GH15-like" evidence="2">
    <location>
        <begin position="281"/>
        <end position="643"/>
    </location>
</feature>
<accession>A0ABV8M0Q1</accession>